<evidence type="ECO:0000313" key="3">
    <source>
        <dbReference type="Proteomes" id="UP001066276"/>
    </source>
</evidence>
<keyword evidence="3" id="KW-1185">Reference proteome</keyword>
<proteinExistence type="predicted"/>
<protein>
    <recommendedName>
        <fullName evidence="1">Reverse transcriptase domain-containing protein</fullName>
    </recommendedName>
</protein>
<comment type="caution">
    <text evidence="2">The sequence shown here is derived from an EMBL/GenBank/DDBJ whole genome shotgun (WGS) entry which is preliminary data.</text>
</comment>
<dbReference type="PANTHER" id="PTHR31635:SF196">
    <property type="entry name" value="REVERSE TRANSCRIPTASE DOMAIN-CONTAINING PROTEIN-RELATED"/>
    <property type="match status" value="1"/>
</dbReference>
<name>A0AAV7WDE8_PLEWA</name>
<dbReference type="EMBL" id="JANPWB010000002">
    <property type="protein sequence ID" value="KAJ1210593.1"/>
    <property type="molecule type" value="Genomic_DNA"/>
</dbReference>
<dbReference type="PANTHER" id="PTHR31635">
    <property type="entry name" value="REVERSE TRANSCRIPTASE DOMAIN-CONTAINING PROTEIN-RELATED"/>
    <property type="match status" value="1"/>
</dbReference>
<reference evidence="2" key="1">
    <citation type="journal article" date="2022" name="bioRxiv">
        <title>Sequencing and chromosome-scale assembly of the giantPleurodeles waltlgenome.</title>
        <authorList>
            <person name="Brown T."/>
            <person name="Elewa A."/>
            <person name="Iarovenko S."/>
            <person name="Subramanian E."/>
            <person name="Araus A.J."/>
            <person name="Petzold A."/>
            <person name="Susuki M."/>
            <person name="Suzuki K.-i.T."/>
            <person name="Hayashi T."/>
            <person name="Toyoda A."/>
            <person name="Oliveira C."/>
            <person name="Osipova E."/>
            <person name="Leigh N.D."/>
            <person name="Simon A."/>
            <person name="Yun M.H."/>
        </authorList>
    </citation>
    <scope>NUCLEOTIDE SEQUENCE</scope>
    <source>
        <strain evidence="2">20211129_DDA</strain>
        <tissue evidence="2">Liver</tissue>
    </source>
</reference>
<accession>A0AAV7WDE8</accession>
<organism evidence="2 3">
    <name type="scientific">Pleurodeles waltl</name>
    <name type="common">Iberian ribbed newt</name>
    <dbReference type="NCBI Taxonomy" id="8319"/>
    <lineage>
        <taxon>Eukaryota</taxon>
        <taxon>Metazoa</taxon>
        <taxon>Chordata</taxon>
        <taxon>Craniata</taxon>
        <taxon>Vertebrata</taxon>
        <taxon>Euteleostomi</taxon>
        <taxon>Amphibia</taxon>
        <taxon>Batrachia</taxon>
        <taxon>Caudata</taxon>
        <taxon>Salamandroidea</taxon>
        <taxon>Salamandridae</taxon>
        <taxon>Pleurodelinae</taxon>
        <taxon>Pleurodeles</taxon>
    </lineage>
</organism>
<dbReference type="InterPro" id="IPR000477">
    <property type="entry name" value="RT_dom"/>
</dbReference>
<dbReference type="AlphaFoldDB" id="A0AAV7WDE8"/>
<evidence type="ECO:0000313" key="2">
    <source>
        <dbReference type="EMBL" id="KAJ1210593.1"/>
    </source>
</evidence>
<dbReference type="Proteomes" id="UP001066276">
    <property type="component" value="Chromosome 1_2"/>
</dbReference>
<feature type="domain" description="Reverse transcriptase" evidence="1">
    <location>
        <begin position="110"/>
        <end position="260"/>
    </location>
</feature>
<gene>
    <name evidence="2" type="ORF">NDU88_005955</name>
</gene>
<evidence type="ECO:0000259" key="1">
    <source>
        <dbReference type="Pfam" id="PF00078"/>
    </source>
</evidence>
<sequence>MDVTSMLLVEMIERIQTDSLLDGISKTLGLEEGASLNALFNLEELHLTAMTYKRGKIPGRDGLPVELYVELWDLIGLDLLGLYEEMVGKGSMPQPLGEGMIMLLSKQKGEREDLKNWRPIPLLNVDYKILVKVMANRLKKVTAKIVHPDHSCWTQGRQIMDSLALVWDMIVYVKSQKVQAALVGLNQKKAFNCVSHEFMDTTLRALGLRDFICDLTTTIYRDISSTVLVNGWKTILFPALSGVRHGCPVSPLLFICVIELLTDRTR</sequence>
<dbReference type="Pfam" id="PF00078">
    <property type="entry name" value="RVT_1"/>
    <property type="match status" value="1"/>
</dbReference>